<gene>
    <name evidence="2" type="ORF">CLV85_2417</name>
</gene>
<name>A0A2M9D3R8_9MICO</name>
<keyword evidence="3" id="KW-1185">Reference proteome</keyword>
<keyword evidence="1" id="KW-0812">Transmembrane</keyword>
<dbReference type="AlphaFoldDB" id="A0A2M9D3R8"/>
<dbReference type="PROSITE" id="PS51257">
    <property type="entry name" value="PROKAR_LIPOPROTEIN"/>
    <property type="match status" value="1"/>
</dbReference>
<organism evidence="2 3">
    <name type="scientific">Salinibacterium amurskyense</name>
    <dbReference type="NCBI Taxonomy" id="205941"/>
    <lineage>
        <taxon>Bacteria</taxon>
        <taxon>Bacillati</taxon>
        <taxon>Actinomycetota</taxon>
        <taxon>Actinomycetes</taxon>
        <taxon>Micrococcales</taxon>
        <taxon>Microbacteriaceae</taxon>
        <taxon>Salinibacterium</taxon>
    </lineage>
</organism>
<proteinExistence type="predicted"/>
<evidence type="ECO:0000313" key="2">
    <source>
        <dbReference type="EMBL" id="PJJ78837.1"/>
    </source>
</evidence>
<feature type="transmembrane region" description="Helical" evidence="1">
    <location>
        <begin position="21"/>
        <end position="43"/>
    </location>
</feature>
<keyword evidence="1" id="KW-0472">Membrane</keyword>
<dbReference type="Proteomes" id="UP000231742">
    <property type="component" value="Unassembled WGS sequence"/>
</dbReference>
<sequence length="126" mass="13250">MNSTKTVRARDATGRRMRINWGLLWAIPIVAACLGLLFSLGGMRATQLALEVDPCATSVDNPFVFPALISYAILIGGSLVALVVSVIAKNSHGIAMGIVAVISSPFLALFGVVMGVGGYGWHCPDY</sequence>
<accession>A0A2M9D3R8</accession>
<dbReference type="EMBL" id="PGFH01000002">
    <property type="protein sequence ID" value="PJJ78837.1"/>
    <property type="molecule type" value="Genomic_DNA"/>
</dbReference>
<feature type="transmembrane region" description="Helical" evidence="1">
    <location>
        <begin position="63"/>
        <end position="87"/>
    </location>
</feature>
<feature type="transmembrane region" description="Helical" evidence="1">
    <location>
        <begin position="94"/>
        <end position="121"/>
    </location>
</feature>
<evidence type="ECO:0000313" key="3">
    <source>
        <dbReference type="Proteomes" id="UP000231742"/>
    </source>
</evidence>
<evidence type="ECO:0000256" key="1">
    <source>
        <dbReference type="SAM" id="Phobius"/>
    </source>
</evidence>
<keyword evidence="1" id="KW-1133">Transmembrane helix</keyword>
<comment type="caution">
    <text evidence="2">The sequence shown here is derived from an EMBL/GenBank/DDBJ whole genome shotgun (WGS) entry which is preliminary data.</text>
</comment>
<reference evidence="2 3" key="1">
    <citation type="submission" date="2017-11" db="EMBL/GenBank/DDBJ databases">
        <title>Genomic Encyclopedia of Archaeal and Bacterial Type Strains, Phase II (KMG-II): From Individual Species to Whole Genera.</title>
        <authorList>
            <person name="Goeker M."/>
        </authorList>
    </citation>
    <scope>NUCLEOTIDE SEQUENCE [LARGE SCALE GENOMIC DNA]</scope>
    <source>
        <strain evidence="2 3">DSM 16400</strain>
    </source>
</reference>
<protein>
    <submittedName>
        <fullName evidence="2">Uncharacterized protein</fullName>
    </submittedName>
</protein>